<dbReference type="EMBL" id="AP025295">
    <property type="protein sequence ID" value="BDD01691.1"/>
    <property type="molecule type" value="Genomic_DNA"/>
</dbReference>
<evidence type="ECO:0000313" key="3">
    <source>
        <dbReference type="Proteomes" id="UP001354989"/>
    </source>
</evidence>
<organism evidence="2 3">
    <name type="scientific">Persicobacter psychrovividus</name>
    <dbReference type="NCBI Taxonomy" id="387638"/>
    <lineage>
        <taxon>Bacteria</taxon>
        <taxon>Pseudomonadati</taxon>
        <taxon>Bacteroidota</taxon>
        <taxon>Cytophagia</taxon>
        <taxon>Cytophagales</taxon>
        <taxon>Persicobacteraceae</taxon>
        <taxon>Persicobacter</taxon>
    </lineage>
</organism>
<dbReference type="RefSeq" id="WP_332921805.1">
    <property type="nucleotide sequence ID" value="NZ_AP025295.1"/>
</dbReference>
<evidence type="ECO:0000313" key="2">
    <source>
        <dbReference type="EMBL" id="BDD01691.1"/>
    </source>
</evidence>
<evidence type="ECO:0000256" key="1">
    <source>
        <dbReference type="SAM" id="SignalP"/>
    </source>
</evidence>
<keyword evidence="3" id="KW-1185">Reference proteome</keyword>
<proteinExistence type="predicted"/>
<protein>
    <recommendedName>
        <fullName evidence="4">Transcriptional regulator</fullName>
    </recommendedName>
</protein>
<keyword evidence="1" id="KW-0732">Signal</keyword>
<gene>
    <name evidence="2" type="ORF">PEPS_39710</name>
</gene>
<keyword evidence="2" id="KW-0614">Plasmid</keyword>
<sequence length="159" mass="18652">MKKLFILIPAFICLTFANVNAQKTNISNEEIQMIHSEIQLEKKAVFVENMQLKPEHSEAFWAIYADYEKEMSNYSLDVIKNLIAFAELEKAKLSADQLDEVAKNYFKKEKNILKIQERYFKRIQKEINVYVAVRFFQIENVVDTQLRIAQGVNTPLVKE</sequence>
<feature type="signal peptide" evidence="1">
    <location>
        <begin position="1"/>
        <end position="21"/>
    </location>
</feature>
<name>A0ABM7VL23_9BACT</name>
<evidence type="ECO:0008006" key="4">
    <source>
        <dbReference type="Google" id="ProtNLM"/>
    </source>
</evidence>
<dbReference type="Proteomes" id="UP001354989">
    <property type="component" value="Plasmid pPP3"/>
</dbReference>
<geneLocation type="plasmid" evidence="2 3">
    <name>pPP3</name>
</geneLocation>
<accession>A0ABM7VL23</accession>
<feature type="chain" id="PRO_5046571889" description="Transcriptional regulator" evidence="1">
    <location>
        <begin position="22"/>
        <end position="159"/>
    </location>
</feature>
<reference evidence="2 3" key="1">
    <citation type="submission" date="2021-12" db="EMBL/GenBank/DDBJ databases">
        <title>Genome sequencing of bacteria with rrn-lacking chromosome and rrn-plasmid.</title>
        <authorList>
            <person name="Anda M."/>
            <person name="Iwasaki W."/>
        </authorList>
    </citation>
    <scope>NUCLEOTIDE SEQUENCE [LARGE SCALE GENOMIC DNA]</scope>
    <source>
        <strain evidence="2 3">NBRC 101262</strain>
        <plasmid evidence="2 3">pPP3</plasmid>
    </source>
</reference>